<comment type="cofactor">
    <cofactor evidence="6">
        <name>Zn(2+)</name>
        <dbReference type="ChEBI" id="CHEBI:29105"/>
    </cofactor>
    <text evidence="6">Binds 1 zinc ion per subunit.</text>
</comment>
<evidence type="ECO:0000256" key="4">
    <source>
        <dbReference type="ARBA" id="ARBA00022833"/>
    </source>
</evidence>
<dbReference type="OrthoDB" id="7464992at2759"/>
<reference evidence="9" key="1">
    <citation type="submission" date="2018-07" db="EMBL/GenBank/DDBJ databases">
        <authorList>
            <person name="Quirk P.G."/>
            <person name="Krulwich T.A."/>
        </authorList>
    </citation>
    <scope>NUCLEOTIDE SEQUENCE</scope>
    <source>
        <strain evidence="9">96224</strain>
    </source>
</reference>
<name>A0A381L6M8_BLUGR</name>
<proteinExistence type="inferred from homology"/>
<keyword evidence="7" id="KW-0472">Membrane</keyword>
<dbReference type="InterPro" id="IPR001915">
    <property type="entry name" value="Peptidase_M48"/>
</dbReference>
<dbReference type="GO" id="GO:0006515">
    <property type="term" value="P:protein quality control for misfolded or incompletely synthesized proteins"/>
    <property type="evidence" value="ECO:0007669"/>
    <property type="project" value="TreeGrafter"/>
</dbReference>
<evidence type="ECO:0000256" key="5">
    <source>
        <dbReference type="ARBA" id="ARBA00023049"/>
    </source>
</evidence>
<accession>A0A381L6M8</accession>
<dbReference type="GO" id="GO:0005743">
    <property type="term" value="C:mitochondrial inner membrane"/>
    <property type="evidence" value="ECO:0007669"/>
    <property type="project" value="TreeGrafter"/>
</dbReference>
<keyword evidence="3 6" id="KW-0378">Hydrolase</keyword>
<keyword evidence="1 6" id="KW-0645">Protease</keyword>
<comment type="similarity">
    <text evidence="6">Belongs to the peptidase M48 family.</text>
</comment>
<keyword evidence="4 6" id="KW-0862">Zinc</keyword>
<sequence>MVSTTTFIRSIRSAMILRLYYVKDVSIKTKILGAIPNSYIRPLQSRLHAISNRHISSTPQYSSRQLWGRTIPYDPIEARKAKPLTTWNQIYSVLTRRTAKWFYSVATLGIVIFYITHLETVPASGRTRFMFFTAKDAEEEGKRIYQTIMRESKNAILLPSDARTRQVNRVLRRLITANSLEHIDWEVNVILSNEKNAFVIPGGKVFIMSGILPIAQTDAGLASVLSHEIAHGIANHQAERMSSSFLIIWPLRIALFFCFDIWTGGILGNLLLEYGVNRPASRTQEREADYIGLMMMANACYDPSAAVVFWKRIEQLETAHGKLDLTWLSTHPSTNSRAELIKKWLPRAEAVREKNNCATTNRYYEGFRPLFQPMTYYSR</sequence>
<evidence type="ECO:0000256" key="6">
    <source>
        <dbReference type="RuleBase" id="RU003983"/>
    </source>
</evidence>
<evidence type="ECO:0000313" key="9">
    <source>
        <dbReference type="EMBL" id="SUZ09553.1"/>
    </source>
</evidence>
<protein>
    <submittedName>
        <fullName evidence="9">Bgt-1387</fullName>
    </submittedName>
</protein>
<dbReference type="PANTHER" id="PTHR22726">
    <property type="entry name" value="METALLOENDOPEPTIDASE OMA1"/>
    <property type="match status" value="1"/>
</dbReference>
<evidence type="ECO:0000256" key="2">
    <source>
        <dbReference type="ARBA" id="ARBA00022723"/>
    </source>
</evidence>
<evidence type="ECO:0000256" key="3">
    <source>
        <dbReference type="ARBA" id="ARBA00022801"/>
    </source>
</evidence>
<dbReference type="EMBL" id="UIGY01000052">
    <property type="protein sequence ID" value="SUZ09553.1"/>
    <property type="molecule type" value="Genomic_DNA"/>
</dbReference>
<dbReference type="CDD" id="cd07331">
    <property type="entry name" value="M48C_Oma1_like"/>
    <property type="match status" value="1"/>
</dbReference>
<dbReference type="Pfam" id="PF01435">
    <property type="entry name" value="Peptidase_M48"/>
    <property type="match status" value="1"/>
</dbReference>
<keyword evidence="7" id="KW-0812">Transmembrane</keyword>
<keyword evidence="2" id="KW-0479">Metal-binding</keyword>
<dbReference type="PANTHER" id="PTHR22726:SF1">
    <property type="entry name" value="METALLOENDOPEPTIDASE OMA1, MITOCHONDRIAL"/>
    <property type="match status" value="1"/>
</dbReference>
<dbReference type="Gene3D" id="3.30.2010.10">
    <property type="entry name" value="Metalloproteases ('zincins'), catalytic domain"/>
    <property type="match status" value="1"/>
</dbReference>
<feature type="domain" description="Peptidase M48" evidence="8">
    <location>
        <begin position="162"/>
        <end position="344"/>
    </location>
</feature>
<evidence type="ECO:0000256" key="7">
    <source>
        <dbReference type="SAM" id="Phobius"/>
    </source>
</evidence>
<dbReference type="GO" id="GO:0004222">
    <property type="term" value="F:metalloendopeptidase activity"/>
    <property type="evidence" value="ECO:0007669"/>
    <property type="project" value="InterPro"/>
</dbReference>
<evidence type="ECO:0000256" key="1">
    <source>
        <dbReference type="ARBA" id="ARBA00022670"/>
    </source>
</evidence>
<keyword evidence="7" id="KW-1133">Transmembrane helix</keyword>
<feature type="transmembrane region" description="Helical" evidence="7">
    <location>
        <begin position="101"/>
        <end position="121"/>
    </location>
</feature>
<organism evidence="9">
    <name type="scientific">Blumeria graminis f. sp. tritici 96224</name>
    <dbReference type="NCBI Taxonomy" id="1268274"/>
    <lineage>
        <taxon>Eukaryota</taxon>
        <taxon>Fungi</taxon>
        <taxon>Dikarya</taxon>
        <taxon>Ascomycota</taxon>
        <taxon>Pezizomycotina</taxon>
        <taxon>Leotiomycetes</taxon>
        <taxon>Erysiphales</taxon>
        <taxon>Erysiphaceae</taxon>
        <taxon>Blumeria</taxon>
    </lineage>
</organism>
<dbReference type="AlphaFoldDB" id="A0A381L6M8"/>
<dbReference type="GO" id="GO:0034982">
    <property type="term" value="P:mitochondrial protein processing"/>
    <property type="evidence" value="ECO:0007669"/>
    <property type="project" value="TreeGrafter"/>
</dbReference>
<keyword evidence="5 6" id="KW-0482">Metalloprotease</keyword>
<gene>
    <name evidence="9" type="ORF">BGT96224V2_LOCUS2693</name>
</gene>
<evidence type="ECO:0000259" key="8">
    <source>
        <dbReference type="Pfam" id="PF01435"/>
    </source>
</evidence>
<dbReference type="GO" id="GO:0046872">
    <property type="term" value="F:metal ion binding"/>
    <property type="evidence" value="ECO:0007669"/>
    <property type="project" value="UniProtKB-KW"/>
</dbReference>
<dbReference type="InterPro" id="IPR051156">
    <property type="entry name" value="Mito/Outer_Membr_Metalloprot"/>
</dbReference>